<name>A0A419SVV2_9FIRM</name>
<keyword evidence="1" id="KW-1133">Transmembrane helix</keyword>
<keyword evidence="1" id="KW-0472">Membrane</keyword>
<dbReference type="EMBL" id="MCIA01000032">
    <property type="protein sequence ID" value="RKD29347.1"/>
    <property type="molecule type" value="Genomic_DNA"/>
</dbReference>
<evidence type="ECO:0000256" key="1">
    <source>
        <dbReference type="SAM" id="Phobius"/>
    </source>
</evidence>
<dbReference type="Proteomes" id="UP000284277">
    <property type="component" value="Unassembled WGS sequence"/>
</dbReference>
<keyword evidence="3" id="KW-1185">Reference proteome</keyword>
<dbReference type="AlphaFoldDB" id="A0A419SVV2"/>
<proteinExistence type="predicted"/>
<feature type="transmembrane region" description="Helical" evidence="1">
    <location>
        <begin position="32"/>
        <end position="53"/>
    </location>
</feature>
<comment type="caution">
    <text evidence="2">The sequence shown here is derived from an EMBL/GenBank/DDBJ whole genome shotgun (WGS) entry which is preliminary data.</text>
</comment>
<dbReference type="RefSeq" id="WP_120198182.1">
    <property type="nucleotide sequence ID" value="NZ_MCIA01000032.1"/>
</dbReference>
<reference evidence="2 3" key="1">
    <citation type="submission" date="2016-08" db="EMBL/GenBank/DDBJ databases">
        <title>A new outlook on sporulation: Clostridium algidixylanolyticum.</title>
        <authorList>
            <person name="Poppleton D.I."/>
            <person name="Gribaldo S."/>
        </authorList>
    </citation>
    <scope>NUCLEOTIDE SEQUENCE [LARGE SCALE GENOMIC DNA]</scope>
    <source>
        <strain evidence="2 3">SPL73</strain>
    </source>
</reference>
<protein>
    <submittedName>
        <fullName evidence="2">Uncharacterized protein</fullName>
    </submittedName>
</protein>
<accession>A0A419SVV2</accession>
<dbReference type="OrthoDB" id="1929558at2"/>
<keyword evidence="1" id="KW-0812">Transmembrane</keyword>
<organism evidence="2 3">
    <name type="scientific">Lacrimispora algidixylanolytica</name>
    <dbReference type="NCBI Taxonomy" id="94868"/>
    <lineage>
        <taxon>Bacteria</taxon>
        <taxon>Bacillati</taxon>
        <taxon>Bacillota</taxon>
        <taxon>Clostridia</taxon>
        <taxon>Lachnospirales</taxon>
        <taxon>Lachnospiraceae</taxon>
        <taxon>Lacrimispora</taxon>
    </lineage>
</organism>
<evidence type="ECO:0000313" key="3">
    <source>
        <dbReference type="Proteomes" id="UP000284277"/>
    </source>
</evidence>
<evidence type="ECO:0000313" key="2">
    <source>
        <dbReference type="EMBL" id="RKD29347.1"/>
    </source>
</evidence>
<sequence length="120" mass="14551">MTNSYKTYRVYRYNNTRKPWRKVQLIAYKKKCFLYFVRLCLLLLVFLEASVLIPRCKEDLLFYTKYLFSINQELELQTKSNDTNRGNEGETKENGFFLDLKEGKVKIWKKVERVVYQKPD</sequence>
<gene>
    <name evidence="2" type="ORF">BET01_08335</name>
</gene>